<dbReference type="InterPro" id="IPR039420">
    <property type="entry name" value="WalR-like"/>
</dbReference>
<feature type="DNA-binding region" description="OmpR/PhoB-type" evidence="3">
    <location>
        <begin position="121"/>
        <end position="227"/>
    </location>
</feature>
<reference evidence="6 7" key="1">
    <citation type="submission" date="2018-02" db="EMBL/GenBank/DDBJ databases">
        <title>The draft genome of Phyllobacterium sp. 1N-3.</title>
        <authorList>
            <person name="Liu L."/>
            <person name="Li L."/>
            <person name="Zhang X."/>
            <person name="Wang T."/>
            <person name="Liang L."/>
        </authorList>
    </citation>
    <scope>NUCLEOTIDE SEQUENCE [LARGE SCALE GENOMIC DNA]</scope>
    <source>
        <strain evidence="6 7">1N-3</strain>
    </source>
</reference>
<dbReference type="AlphaFoldDB" id="A0A2S9IKU4"/>
<feature type="domain" description="Response regulatory" evidence="4">
    <location>
        <begin position="10"/>
        <end position="123"/>
    </location>
</feature>
<dbReference type="SMART" id="SM00448">
    <property type="entry name" value="REC"/>
    <property type="match status" value="1"/>
</dbReference>
<keyword evidence="7" id="KW-1185">Reference proteome</keyword>
<dbReference type="InterPro" id="IPR001789">
    <property type="entry name" value="Sig_transdc_resp-reg_receiver"/>
</dbReference>
<dbReference type="RefSeq" id="WP_105744741.1">
    <property type="nucleotide sequence ID" value="NZ_PVBR01000024.1"/>
</dbReference>
<dbReference type="SMART" id="SM00862">
    <property type="entry name" value="Trans_reg_C"/>
    <property type="match status" value="1"/>
</dbReference>
<dbReference type="PROSITE" id="PS50110">
    <property type="entry name" value="RESPONSE_REGULATORY"/>
    <property type="match status" value="1"/>
</dbReference>
<evidence type="ECO:0008006" key="8">
    <source>
        <dbReference type="Google" id="ProtNLM"/>
    </source>
</evidence>
<dbReference type="Gene3D" id="3.40.50.2300">
    <property type="match status" value="1"/>
</dbReference>
<name>A0A2S9IKU4_9HYPH</name>
<dbReference type="PANTHER" id="PTHR48111:SF36">
    <property type="entry name" value="TRANSCRIPTIONAL REGULATORY PROTEIN CUTR"/>
    <property type="match status" value="1"/>
</dbReference>
<evidence type="ECO:0000313" key="6">
    <source>
        <dbReference type="EMBL" id="PRD41128.1"/>
    </source>
</evidence>
<evidence type="ECO:0000256" key="3">
    <source>
        <dbReference type="PROSITE-ProRule" id="PRU01091"/>
    </source>
</evidence>
<dbReference type="SUPFAM" id="SSF52172">
    <property type="entry name" value="CheY-like"/>
    <property type="match status" value="1"/>
</dbReference>
<comment type="caution">
    <text evidence="6">The sequence shown here is derived from an EMBL/GenBank/DDBJ whole genome shotgun (WGS) entry which is preliminary data.</text>
</comment>
<evidence type="ECO:0000313" key="7">
    <source>
        <dbReference type="Proteomes" id="UP000239434"/>
    </source>
</evidence>
<dbReference type="GO" id="GO:0000156">
    <property type="term" value="F:phosphorelay response regulator activity"/>
    <property type="evidence" value="ECO:0007669"/>
    <property type="project" value="TreeGrafter"/>
</dbReference>
<feature type="domain" description="OmpR/PhoB-type" evidence="5">
    <location>
        <begin position="121"/>
        <end position="227"/>
    </location>
</feature>
<gene>
    <name evidence="6" type="ORF">C5748_23080</name>
</gene>
<dbReference type="GO" id="GO:0032993">
    <property type="term" value="C:protein-DNA complex"/>
    <property type="evidence" value="ECO:0007669"/>
    <property type="project" value="TreeGrafter"/>
</dbReference>
<dbReference type="PROSITE" id="PS51755">
    <property type="entry name" value="OMPR_PHOB"/>
    <property type="match status" value="1"/>
</dbReference>
<dbReference type="Pfam" id="PF00486">
    <property type="entry name" value="Trans_reg_C"/>
    <property type="match status" value="1"/>
</dbReference>
<dbReference type="InterPro" id="IPR036388">
    <property type="entry name" value="WH-like_DNA-bd_sf"/>
</dbReference>
<protein>
    <recommendedName>
        <fullName evidence="8">DNA-binding response regulator</fullName>
    </recommendedName>
</protein>
<dbReference type="Gene3D" id="1.10.10.10">
    <property type="entry name" value="Winged helix-like DNA-binding domain superfamily/Winged helix DNA-binding domain"/>
    <property type="match status" value="1"/>
</dbReference>
<evidence type="ECO:0000256" key="1">
    <source>
        <dbReference type="ARBA" id="ARBA00023125"/>
    </source>
</evidence>
<keyword evidence="1 3" id="KW-0238">DNA-binding</keyword>
<dbReference type="InterPro" id="IPR016032">
    <property type="entry name" value="Sig_transdc_resp-reg_C-effctor"/>
</dbReference>
<dbReference type="Proteomes" id="UP000239434">
    <property type="component" value="Unassembled WGS sequence"/>
</dbReference>
<dbReference type="GO" id="GO:0006355">
    <property type="term" value="P:regulation of DNA-templated transcription"/>
    <property type="evidence" value="ECO:0007669"/>
    <property type="project" value="InterPro"/>
</dbReference>
<dbReference type="GO" id="GO:0005829">
    <property type="term" value="C:cytosol"/>
    <property type="evidence" value="ECO:0007669"/>
    <property type="project" value="TreeGrafter"/>
</dbReference>
<accession>A0A2S9IKU4</accession>
<dbReference type="SUPFAM" id="SSF46894">
    <property type="entry name" value="C-terminal effector domain of the bipartite response regulators"/>
    <property type="match status" value="1"/>
</dbReference>
<evidence type="ECO:0000259" key="4">
    <source>
        <dbReference type="PROSITE" id="PS50110"/>
    </source>
</evidence>
<evidence type="ECO:0000259" key="5">
    <source>
        <dbReference type="PROSITE" id="PS51755"/>
    </source>
</evidence>
<dbReference type="Pfam" id="PF00072">
    <property type="entry name" value="Response_reg"/>
    <property type="match status" value="1"/>
</dbReference>
<dbReference type="InterPro" id="IPR011006">
    <property type="entry name" value="CheY-like_superfamily"/>
</dbReference>
<feature type="modified residue" description="4-aspartylphosphate" evidence="2">
    <location>
        <position position="59"/>
    </location>
</feature>
<evidence type="ECO:0000256" key="2">
    <source>
        <dbReference type="PROSITE-ProRule" id="PRU00169"/>
    </source>
</evidence>
<dbReference type="CDD" id="cd00383">
    <property type="entry name" value="trans_reg_C"/>
    <property type="match status" value="1"/>
</dbReference>
<dbReference type="GO" id="GO:0000976">
    <property type="term" value="F:transcription cis-regulatory region binding"/>
    <property type="evidence" value="ECO:0007669"/>
    <property type="project" value="TreeGrafter"/>
</dbReference>
<proteinExistence type="predicted"/>
<organism evidence="6 7">
    <name type="scientific">Phyllobacterium phragmitis</name>
    <dbReference type="NCBI Taxonomy" id="2670329"/>
    <lineage>
        <taxon>Bacteria</taxon>
        <taxon>Pseudomonadati</taxon>
        <taxon>Pseudomonadota</taxon>
        <taxon>Alphaproteobacteria</taxon>
        <taxon>Hyphomicrobiales</taxon>
        <taxon>Phyllobacteriaceae</taxon>
        <taxon>Phyllobacterium</taxon>
    </lineage>
</organism>
<dbReference type="PANTHER" id="PTHR48111">
    <property type="entry name" value="REGULATOR OF RPOS"/>
    <property type="match status" value="1"/>
</dbReference>
<dbReference type="InterPro" id="IPR001867">
    <property type="entry name" value="OmpR/PhoB-type_DNA-bd"/>
</dbReference>
<keyword evidence="2" id="KW-0597">Phosphoprotein</keyword>
<sequence>MKDIGNGEFKVILFKEDISLAYDMYVALEFAGFSVSLASSQSDLEKMIAANGHVIVILDLTSFGGEWLSTIRRLAVHQQLRIIALTADGGAQERLDAVKAGVDVYLTKPASLDELKAVIRRVVSRFPGASLVLALDVGRQLLVVSGGGATIRLTTLECWFLACLAEAPHRRASRQEVERFLWDDGLSLTDKRLDVVVHRLRKKLEAEAPELGNVITTHRSHGFSLLRETQICELGALSAVGRGRRGEGLLHNSLSLHRTI</sequence>
<dbReference type="EMBL" id="PVBR01000024">
    <property type="protein sequence ID" value="PRD41128.1"/>
    <property type="molecule type" value="Genomic_DNA"/>
</dbReference>